<dbReference type="PANTHER" id="PTHR30469">
    <property type="entry name" value="MULTIDRUG RESISTANCE PROTEIN MDTA"/>
    <property type="match status" value="1"/>
</dbReference>
<dbReference type="Gene3D" id="2.40.30.170">
    <property type="match status" value="1"/>
</dbReference>
<feature type="domain" description="Multidrug resistance protein MdtA-like alpha-helical hairpin" evidence="4">
    <location>
        <begin position="110"/>
        <end position="173"/>
    </location>
</feature>
<dbReference type="Pfam" id="PF25876">
    <property type="entry name" value="HH_MFP_RND"/>
    <property type="match status" value="1"/>
</dbReference>
<gene>
    <name evidence="8" type="ORF">GCM10011506_10130</name>
</gene>
<dbReference type="Gene3D" id="6.10.140.1990">
    <property type="match status" value="1"/>
</dbReference>
<evidence type="ECO:0000259" key="5">
    <source>
        <dbReference type="Pfam" id="PF25917"/>
    </source>
</evidence>
<feature type="domain" description="CusB-like beta-barrel" evidence="6">
    <location>
        <begin position="209"/>
        <end position="280"/>
    </location>
</feature>
<keyword evidence="2" id="KW-0175">Coiled coil</keyword>
<evidence type="ECO:0000313" key="8">
    <source>
        <dbReference type="EMBL" id="GGC26674.1"/>
    </source>
</evidence>
<dbReference type="Pfam" id="PF25954">
    <property type="entry name" value="Beta-barrel_RND_2"/>
    <property type="match status" value="1"/>
</dbReference>
<dbReference type="InterPro" id="IPR058624">
    <property type="entry name" value="MdtA-like_HH"/>
</dbReference>
<protein>
    <submittedName>
        <fullName evidence="8">MexH family multidrug efflux RND transporter periplasmic adaptor subunit</fullName>
    </submittedName>
</protein>
<dbReference type="PANTHER" id="PTHR30469:SF36">
    <property type="entry name" value="BLL3903 PROTEIN"/>
    <property type="match status" value="1"/>
</dbReference>
<keyword evidence="3" id="KW-0812">Transmembrane</keyword>
<evidence type="ECO:0000256" key="3">
    <source>
        <dbReference type="SAM" id="Phobius"/>
    </source>
</evidence>
<evidence type="ECO:0000259" key="4">
    <source>
        <dbReference type="Pfam" id="PF25876"/>
    </source>
</evidence>
<dbReference type="EMBL" id="BMEC01000003">
    <property type="protein sequence ID" value="GGC26674.1"/>
    <property type="molecule type" value="Genomic_DNA"/>
</dbReference>
<feature type="domain" description="YknX-like C-terminal permuted SH3-like" evidence="7">
    <location>
        <begin position="289"/>
        <end position="354"/>
    </location>
</feature>
<evidence type="ECO:0000313" key="9">
    <source>
        <dbReference type="Proteomes" id="UP000636010"/>
    </source>
</evidence>
<dbReference type="SUPFAM" id="SSF111369">
    <property type="entry name" value="HlyD-like secretion proteins"/>
    <property type="match status" value="1"/>
</dbReference>
<keyword evidence="9" id="KW-1185">Reference proteome</keyword>
<dbReference type="Gene3D" id="2.40.420.20">
    <property type="match status" value="1"/>
</dbReference>
<accession>A0ABQ1LQV3</accession>
<proteinExistence type="inferred from homology"/>
<reference evidence="9" key="1">
    <citation type="journal article" date="2019" name="Int. J. Syst. Evol. Microbiol.">
        <title>The Global Catalogue of Microorganisms (GCM) 10K type strain sequencing project: providing services to taxonomists for standard genome sequencing and annotation.</title>
        <authorList>
            <consortium name="The Broad Institute Genomics Platform"/>
            <consortium name="The Broad Institute Genome Sequencing Center for Infectious Disease"/>
            <person name="Wu L."/>
            <person name="Ma J."/>
        </authorList>
    </citation>
    <scope>NUCLEOTIDE SEQUENCE [LARGE SCALE GENOMIC DNA]</scope>
    <source>
        <strain evidence="9">CGMCC 1.10832</strain>
    </source>
</reference>
<dbReference type="InterPro" id="IPR030190">
    <property type="entry name" value="MacA_alpha-hairpin_sf"/>
</dbReference>
<dbReference type="Pfam" id="PF25917">
    <property type="entry name" value="BSH_RND"/>
    <property type="match status" value="1"/>
</dbReference>
<dbReference type="Gene3D" id="2.40.50.100">
    <property type="match status" value="1"/>
</dbReference>
<dbReference type="InterPro" id="IPR058792">
    <property type="entry name" value="Beta-barrel_RND_2"/>
</dbReference>
<name>A0ABQ1LQV3_9BACT</name>
<dbReference type="Pfam" id="PF25989">
    <property type="entry name" value="YknX_C"/>
    <property type="match status" value="1"/>
</dbReference>
<organism evidence="8 9">
    <name type="scientific">Marivirga lumbricoides</name>
    <dbReference type="NCBI Taxonomy" id="1046115"/>
    <lineage>
        <taxon>Bacteria</taxon>
        <taxon>Pseudomonadati</taxon>
        <taxon>Bacteroidota</taxon>
        <taxon>Cytophagia</taxon>
        <taxon>Cytophagales</taxon>
        <taxon>Marivirgaceae</taxon>
        <taxon>Marivirga</taxon>
    </lineage>
</organism>
<dbReference type="Proteomes" id="UP000636010">
    <property type="component" value="Unassembled WGS sequence"/>
</dbReference>
<dbReference type="RefSeq" id="WP_188460870.1">
    <property type="nucleotide sequence ID" value="NZ_BAABHU010000003.1"/>
</dbReference>
<feature type="domain" description="Multidrug resistance protein MdtA-like barrel-sandwich hybrid" evidence="5">
    <location>
        <begin position="76"/>
        <end position="197"/>
    </location>
</feature>
<keyword evidence="3" id="KW-0472">Membrane</keyword>
<dbReference type="InterPro" id="IPR058637">
    <property type="entry name" value="YknX-like_C"/>
</dbReference>
<comment type="caution">
    <text evidence="8">The sequence shown here is derived from an EMBL/GenBank/DDBJ whole genome shotgun (WGS) entry which is preliminary data.</text>
</comment>
<dbReference type="NCBIfam" id="TIGR01730">
    <property type="entry name" value="RND_mfp"/>
    <property type="match status" value="1"/>
</dbReference>
<feature type="transmembrane region" description="Helical" evidence="3">
    <location>
        <begin position="7"/>
        <end position="26"/>
    </location>
</feature>
<evidence type="ECO:0000256" key="1">
    <source>
        <dbReference type="ARBA" id="ARBA00009477"/>
    </source>
</evidence>
<evidence type="ECO:0000259" key="7">
    <source>
        <dbReference type="Pfam" id="PF25989"/>
    </source>
</evidence>
<dbReference type="InterPro" id="IPR058625">
    <property type="entry name" value="MdtA-like_BSH"/>
</dbReference>
<keyword evidence="3" id="KW-1133">Transmembrane helix</keyword>
<dbReference type="InterPro" id="IPR006143">
    <property type="entry name" value="RND_pump_MFP"/>
</dbReference>
<evidence type="ECO:0000256" key="2">
    <source>
        <dbReference type="ARBA" id="ARBA00023054"/>
    </source>
</evidence>
<sequence>MSKTVQRVITLIAILIVLGLIIYPKLPIANEEGTASASKNTPAPGAGATTIDAEIVQFKSFDNNIVLTGSLLANESVNLSSEISGKVNRIYFDEGQYVKKGQLLVTTNVADLQANLQRLQYSVQLNEQTENRQKQLLEKGAISKEEYDIAFTNYKTAQSEIESLKAQIDKSKIVAPFSGYIGLRYISEGSYISPSTQIASLYSIDPIKVEFSVPSRYSTLIKQGNEIGFTTEASSEERKATVYAIEPQIDPVTRTLKVRAQSNNDDGALIPGQFIRIQLTLDSNSKTILVPTTAIMPESDGHLVYVINDGEALAKRVELGVRTADQVEVLSGLSRGDTIAIAGVPQLKDRAPVEIKRLEGGKK</sequence>
<evidence type="ECO:0000259" key="6">
    <source>
        <dbReference type="Pfam" id="PF25954"/>
    </source>
</evidence>
<comment type="similarity">
    <text evidence="1">Belongs to the membrane fusion protein (MFP) (TC 8.A.1) family.</text>
</comment>